<keyword evidence="1" id="KW-0812">Transmembrane</keyword>
<keyword evidence="3" id="KW-1185">Reference proteome</keyword>
<keyword evidence="1" id="KW-0472">Membrane</keyword>
<dbReference type="EMBL" id="BPVZ01000150">
    <property type="protein sequence ID" value="GKV41453.1"/>
    <property type="molecule type" value="Genomic_DNA"/>
</dbReference>
<reference evidence="2 3" key="1">
    <citation type="journal article" date="2021" name="Commun. Biol.">
        <title>The genome of Shorea leprosula (Dipterocarpaceae) highlights the ecological relevance of drought in aseasonal tropical rainforests.</title>
        <authorList>
            <person name="Ng K.K.S."/>
            <person name="Kobayashi M.J."/>
            <person name="Fawcett J.A."/>
            <person name="Hatakeyama M."/>
            <person name="Paape T."/>
            <person name="Ng C.H."/>
            <person name="Ang C.C."/>
            <person name="Tnah L.H."/>
            <person name="Lee C.T."/>
            <person name="Nishiyama T."/>
            <person name="Sese J."/>
            <person name="O'Brien M.J."/>
            <person name="Copetti D."/>
            <person name="Mohd Noor M.I."/>
            <person name="Ong R.C."/>
            <person name="Putra M."/>
            <person name="Sireger I.Z."/>
            <person name="Indrioko S."/>
            <person name="Kosugi Y."/>
            <person name="Izuno A."/>
            <person name="Isagi Y."/>
            <person name="Lee S.L."/>
            <person name="Shimizu K.K."/>
        </authorList>
    </citation>
    <scope>NUCLEOTIDE SEQUENCE [LARGE SCALE GENOMIC DNA]</scope>
    <source>
        <strain evidence="2">214</strain>
    </source>
</reference>
<evidence type="ECO:0000313" key="2">
    <source>
        <dbReference type="EMBL" id="GKV41453.1"/>
    </source>
</evidence>
<feature type="transmembrane region" description="Helical" evidence="1">
    <location>
        <begin position="53"/>
        <end position="75"/>
    </location>
</feature>
<proteinExistence type="predicted"/>
<organism evidence="2 3">
    <name type="scientific">Rubroshorea leprosula</name>
    <dbReference type="NCBI Taxonomy" id="152421"/>
    <lineage>
        <taxon>Eukaryota</taxon>
        <taxon>Viridiplantae</taxon>
        <taxon>Streptophyta</taxon>
        <taxon>Embryophyta</taxon>
        <taxon>Tracheophyta</taxon>
        <taxon>Spermatophyta</taxon>
        <taxon>Magnoliopsida</taxon>
        <taxon>eudicotyledons</taxon>
        <taxon>Gunneridae</taxon>
        <taxon>Pentapetalae</taxon>
        <taxon>rosids</taxon>
        <taxon>malvids</taxon>
        <taxon>Malvales</taxon>
        <taxon>Dipterocarpaceae</taxon>
        <taxon>Rubroshorea</taxon>
    </lineage>
</organism>
<protein>
    <submittedName>
        <fullName evidence="2">Uncharacterized protein</fullName>
    </submittedName>
</protein>
<gene>
    <name evidence="2" type="ORF">SLEP1_g48985</name>
</gene>
<dbReference type="AlphaFoldDB" id="A0AAV5LVF6"/>
<name>A0AAV5LVF6_9ROSI</name>
<keyword evidence="1" id="KW-1133">Transmembrane helix</keyword>
<comment type="caution">
    <text evidence="2">The sequence shown here is derived from an EMBL/GenBank/DDBJ whole genome shotgun (WGS) entry which is preliminary data.</text>
</comment>
<dbReference type="Proteomes" id="UP001054252">
    <property type="component" value="Unassembled WGS sequence"/>
</dbReference>
<accession>A0AAV5LVF6</accession>
<sequence>MVLSGLQGISKRKTSSSLSLELSLSHLGVNRVVIRESLRKDLRPQYPFRLKNWFIIGLLLVMAMGFLALTLFLFLNLDVNHRSPSSTLVTSSPGIKGVWMDGCQAHEED</sequence>
<evidence type="ECO:0000256" key="1">
    <source>
        <dbReference type="SAM" id="Phobius"/>
    </source>
</evidence>
<evidence type="ECO:0000313" key="3">
    <source>
        <dbReference type="Proteomes" id="UP001054252"/>
    </source>
</evidence>